<dbReference type="InterPro" id="IPR036388">
    <property type="entry name" value="WH-like_DNA-bd_sf"/>
</dbReference>
<dbReference type="OrthoDB" id="122286at2"/>
<dbReference type="PANTHER" id="PTHR33169">
    <property type="entry name" value="PADR-FAMILY TRANSCRIPTIONAL REGULATOR"/>
    <property type="match status" value="1"/>
</dbReference>
<dbReference type="Gene3D" id="1.10.10.10">
    <property type="entry name" value="Winged helix-like DNA-binding domain superfamily/Winged helix DNA-binding domain"/>
    <property type="match status" value="1"/>
</dbReference>
<reference evidence="3" key="1">
    <citation type="submission" date="2016-06" db="EMBL/GenBank/DDBJ databases">
        <authorList>
            <person name="Varghese N."/>
            <person name="Submissions Spin"/>
        </authorList>
    </citation>
    <scope>NUCLEOTIDE SEQUENCE [LARGE SCALE GENOMIC DNA]</scope>
    <source>
        <strain evidence="3">DSM 44815</strain>
    </source>
</reference>
<evidence type="ECO:0000313" key="3">
    <source>
        <dbReference type="Proteomes" id="UP000199385"/>
    </source>
</evidence>
<dbReference type="PANTHER" id="PTHR33169:SF13">
    <property type="entry name" value="PADR-FAMILY TRANSCRIPTIONAL REGULATOR"/>
    <property type="match status" value="1"/>
</dbReference>
<dbReference type="AlphaFoldDB" id="A0A1A8ZC13"/>
<dbReference type="STRING" id="261654.GA0070611_1658"/>
<dbReference type="Proteomes" id="UP000199385">
    <property type="component" value="Chromosome I"/>
</dbReference>
<evidence type="ECO:0000259" key="1">
    <source>
        <dbReference type="Pfam" id="PF03551"/>
    </source>
</evidence>
<dbReference type="SUPFAM" id="SSF46785">
    <property type="entry name" value="Winged helix' DNA-binding domain"/>
    <property type="match status" value="1"/>
</dbReference>
<evidence type="ECO:0000313" key="2">
    <source>
        <dbReference type="EMBL" id="SBT41522.1"/>
    </source>
</evidence>
<dbReference type="Pfam" id="PF03551">
    <property type="entry name" value="PadR"/>
    <property type="match status" value="1"/>
</dbReference>
<sequence>MGEELGRWAEPGLLVLTSLAEGPKHGYAITMDIAAQADVTLGPGTLYAALQRLEERGLIEGLPVQGRRRPYRLTAAGAAELAGQAQRMRRLATLSLDRLRVRPA</sequence>
<gene>
    <name evidence="2" type="ORF">GA0070611_1658</name>
</gene>
<dbReference type="InterPro" id="IPR052509">
    <property type="entry name" value="Metal_resp_DNA-bind_regulator"/>
</dbReference>
<organism evidence="2 3">
    <name type="scientific">Micromonospora auratinigra</name>
    <dbReference type="NCBI Taxonomy" id="261654"/>
    <lineage>
        <taxon>Bacteria</taxon>
        <taxon>Bacillati</taxon>
        <taxon>Actinomycetota</taxon>
        <taxon>Actinomycetes</taxon>
        <taxon>Micromonosporales</taxon>
        <taxon>Micromonosporaceae</taxon>
        <taxon>Micromonospora</taxon>
    </lineage>
</organism>
<keyword evidence="3" id="KW-1185">Reference proteome</keyword>
<protein>
    <submittedName>
        <fullName evidence="2">Transcriptional regulator, PadR family</fullName>
    </submittedName>
</protein>
<dbReference type="InterPro" id="IPR005149">
    <property type="entry name" value="Tscrpt_reg_PadR_N"/>
</dbReference>
<dbReference type="RefSeq" id="WP_091660217.1">
    <property type="nucleotide sequence ID" value="NZ_LT594323.1"/>
</dbReference>
<name>A0A1A8ZC13_9ACTN</name>
<dbReference type="PATRIC" id="fig|261654.4.peg.1686"/>
<dbReference type="EMBL" id="LT594323">
    <property type="protein sequence ID" value="SBT41522.1"/>
    <property type="molecule type" value="Genomic_DNA"/>
</dbReference>
<proteinExistence type="predicted"/>
<feature type="domain" description="Transcription regulator PadR N-terminal" evidence="1">
    <location>
        <begin position="15"/>
        <end position="82"/>
    </location>
</feature>
<dbReference type="InterPro" id="IPR036390">
    <property type="entry name" value="WH_DNA-bd_sf"/>
</dbReference>
<accession>A0A1A8ZC13</accession>